<dbReference type="CDD" id="cd00093">
    <property type="entry name" value="HTH_XRE"/>
    <property type="match status" value="1"/>
</dbReference>
<accession>A0ABU5TMN2</accession>
<evidence type="ECO:0000256" key="2">
    <source>
        <dbReference type="ARBA" id="ARBA00023004"/>
    </source>
</evidence>
<keyword evidence="8" id="KW-1185">Reference proteome</keyword>
<sequence length="544" mass="61888">MAYKISSDCVACFSCISICPVGAISIQQGNYWIDPAICNNCEGYAPEPLCVNTCDVGASLPLQTKKGRVKSIDNPLLISPSLFANGVSAPFASAIAIWETCNLLAQRRSLPWTLDENGTLVYERSVNQGKGKIALRLNNIINFSYPRSHLESQTILASDTLDIRAACMHLLYAAYATTLEKPWEQEFSITDSQIEEYLGLDKRKDLSKSTKLNLIKTLAMQPCWVTAQIDWPKQGKVEAFSISESPLWNLLEIVHHFHEDEEGCKHLIGITFRIKAGDWAQYFLNKKECHAGRAFYQYSQLPKSLLGAIMSIWQQHEGAARMLLWLLFKTRMGEQQRIMVMTLMRVAYGEDRVNHAINQRDERKRLLRMFESDLEVVNRYGLKPVFDPVTYPLEIQPLWSKLEDIPDDAESALEFWINDGSCNLRVTDIGPRGKWQMLINARILSFDLVADWEQPAELSRKKRKFERSQGQCTKQNNSSKKIQVASQSSLSGEQIATMRKNLQISQRTLAEKIGKSQSWIRDVENGRFQAKQSEQQLIRQALGI</sequence>
<feature type="domain" description="HTH cro/C1-type" evidence="5">
    <location>
        <begin position="495"/>
        <end position="544"/>
    </location>
</feature>
<feature type="compositionally biased region" description="Polar residues" evidence="4">
    <location>
        <begin position="468"/>
        <end position="486"/>
    </location>
</feature>
<feature type="domain" description="4Fe-4S ferredoxin-type" evidence="6">
    <location>
        <begin position="1"/>
        <end position="29"/>
    </location>
</feature>
<evidence type="ECO:0000256" key="3">
    <source>
        <dbReference type="ARBA" id="ARBA00023014"/>
    </source>
</evidence>
<dbReference type="InterPro" id="IPR017900">
    <property type="entry name" value="4Fe4S_Fe_S_CS"/>
</dbReference>
<keyword evidence="1" id="KW-0479">Metal-binding</keyword>
<evidence type="ECO:0000256" key="1">
    <source>
        <dbReference type="ARBA" id="ARBA00022723"/>
    </source>
</evidence>
<name>A0ABU5TMN2_9CYAN</name>
<evidence type="ECO:0000313" key="7">
    <source>
        <dbReference type="EMBL" id="MEA5479514.1"/>
    </source>
</evidence>
<comment type="caution">
    <text evidence="7">The sequence shown here is derived from an EMBL/GenBank/DDBJ whole genome shotgun (WGS) entry which is preliminary data.</text>
</comment>
<dbReference type="Proteomes" id="UP001301388">
    <property type="component" value="Unassembled WGS sequence"/>
</dbReference>
<dbReference type="Gene3D" id="1.10.260.40">
    <property type="entry name" value="lambda repressor-like DNA-binding domains"/>
    <property type="match status" value="1"/>
</dbReference>
<protein>
    <submittedName>
        <fullName evidence="7">Helix-turn-helix domain-containing protein</fullName>
    </submittedName>
</protein>
<proteinExistence type="predicted"/>
<dbReference type="EMBL" id="JAYGIE010000091">
    <property type="protein sequence ID" value="MEA5479514.1"/>
    <property type="molecule type" value="Genomic_DNA"/>
</dbReference>
<evidence type="ECO:0000313" key="8">
    <source>
        <dbReference type="Proteomes" id="UP001301388"/>
    </source>
</evidence>
<evidence type="ECO:0000259" key="6">
    <source>
        <dbReference type="PROSITE" id="PS51379"/>
    </source>
</evidence>
<dbReference type="Gene3D" id="3.30.70.20">
    <property type="match status" value="1"/>
</dbReference>
<reference evidence="7 8" key="1">
    <citation type="submission" date="2023-12" db="EMBL/GenBank/DDBJ databases">
        <title>Baltic Sea Cyanobacteria.</title>
        <authorList>
            <person name="Delbaje E."/>
            <person name="Fewer D.P."/>
            <person name="Shishido T.K."/>
        </authorList>
    </citation>
    <scope>NUCLEOTIDE SEQUENCE [LARGE SCALE GENOMIC DNA]</scope>
    <source>
        <strain evidence="7 8">UHCC 0370</strain>
    </source>
</reference>
<evidence type="ECO:0000256" key="4">
    <source>
        <dbReference type="SAM" id="MobiDB-lite"/>
    </source>
</evidence>
<keyword evidence="2" id="KW-0408">Iron</keyword>
<dbReference type="InterPro" id="IPR010982">
    <property type="entry name" value="Lambda_DNA-bd_dom_sf"/>
</dbReference>
<dbReference type="PROSITE" id="PS51379">
    <property type="entry name" value="4FE4S_FER_2"/>
    <property type="match status" value="1"/>
</dbReference>
<dbReference type="RefSeq" id="WP_281008812.1">
    <property type="nucleotide sequence ID" value="NZ_JAYGIE010000091.1"/>
</dbReference>
<evidence type="ECO:0000259" key="5">
    <source>
        <dbReference type="PROSITE" id="PS50943"/>
    </source>
</evidence>
<gene>
    <name evidence="7" type="ORF">VB774_17985</name>
</gene>
<dbReference type="InterPro" id="IPR001387">
    <property type="entry name" value="Cro/C1-type_HTH"/>
</dbReference>
<keyword evidence="3" id="KW-0411">Iron-sulfur</keyword>
<dbReference type="Pfam" id="PF01381">
    <property type="entry name" value="HTH_3"/>
    <property type="match status" value="1"/>
</dbReference>
<dbReference type="PROSITE" id="PS00198">
    <property type="entry name" value="4FE4S_FER_1"/>
    <property type="match status" value="1"/>
</dbReference>
<organism evidence="7 8">
    <name type="scientific">Pseudanabaena galeata UHCC 0370</name>
    <dbReference type="NCBI Taxonomy" id="3110310"/>
    <lineage>
        <taxon>Bacteria</taxon>
        <taxon>Bacillati</taxon>
        <taxon>Cyanobacteriota</taxon>
        <taxon>Cyanophyceae</taxon>
        <taxon>Pseudanabaenales</taxon>
        <taxon>Pseudanabaenaceae</taxon>
        <taxon>Pseudanabaena</taxon>
    </lineage>
</organism>
<dbReference type="PROSITE" id="PS50943">
    <property type="entry name" value="HTH_CROC1"/>
    <property type="match status" value="1"/>
</dbReference>
<dbReference type="InterPro" id="IPR017896">
    <property type="entry name" value="4Fe4S_Fe-S-bd"/>
</dbReference>
<dbReference type="SUPFAM" id="SSF47413">
    <property type="entry name" value="lambda repressor-like DNA-binding domains"/>
    <property type="match status" value="1"/>
</dbReference>
<dbReference type="SUPFAM" id="SSF54862">
    <property type="entry name" value="4Fe-4S ferredoxins"/>
    <property type="match status" value="1"/>
</dbReference>
<feature type="region of interest" description="Disordered" evidence="4">
    <location>
        <begin position="463"/>
        <end position="486"/>
    </location>
</feature>